<dbReference type="KEGG" id="fcy:FRACYDRAFT_241040"/>
<name>A0A1E7F8P1_9STRA</name>
<dbReference type="EMBL" id="KV784360">
    <property type="protein sequence ID" value="OEU14494.1"/>
    <property type="molecule type" value="Genomic_DNA"/>
</dbReference>
<keyword evidence="2" id="KW-1185">Reference proteome</keyword>
<sequence>MVLFSPTKKDIKSIEDTARAVLGFPTSRKWESKDKQARFKSLFGANSTVVTAIWNEIQNHIDEDVFRKHLLYGLLFMKVYSTEEVHCAIVGWPSVKTFREKAWHIVECIAELKPKLILIENRFINAPPETRVGFKRSFLTDDACDFGINEPYPWDRKWYAVKFNGPGVKYNVAIAIHSDNICYASGPHFSGESETTIFKENLGTAIPEDEPVEIDGCTGGDQRQMKPQAGDNRKVRKQKSIFRGRQETIFSRMKQFNVLNSHFRHNETSEEHTLYKHQVCFDAILVITQLKFMIGGDQLFDGASSKQQCVTTAEETY</sequence>
<evidence type="ECO:0000313" key="1">
    <source>
        <dbReference type="EMBL" id="OEU14494.1"/>
    </source>
</evidence>
<gene>
    <name evidence="1" type="ORF">FRACYDRAFT_241040</name>
</gene>
<evidence type="ECO:0000313" key="2">
    <source>
        <dbReference type="Proteomes" id="UP000095751"/>
    </source>
</evidence>
<evidence type="ECO:0008006" key="3">
    <source>
        <dbReference type="Google" id="ProtNLM"/>
    </source>
</evidence>
<protein>
    <recommendedName>
        <fullName evidence="3">DDE Tnp4 domain-containing protein</fullName>
    </recommendedName>
</protein>
<dbReference type="InParanoid" id="A0A1E7F8P1"/>
<dbReference type="AlphaFoldDB" id="A0A1E7F8P1"/>
<proteinExistence type="predicted"/>
<dbReference type="Proteomes" id="UP000095751">
    <property type="component" value="Unassembled WGS sequence"/>
</dbReference>
<reference evidence="1 2" key="1">
    <citation type="submission" date="2016-09" db="EMBL/GenBank/DDBJ databases">
        <title>Extensive genetic diversity and differential bi-allelic expression allows diatom success in the polar Southern Ocean.</title>
        <authorList>
            <consortium name="DOE Joint Genome Institute"/>
            <person name="Mock T."/>
            <person name="Otillar R.P."/>
            <person name="Strauss J."/>
            <person name="Dupont C."/>
            <person name="Frickenhaus S."/>
            <person name="Maumus F."/>
            <person name="Mcmullan M."/>
            <person name="Sanges R."/>
            <person name="Schmutz J."/>
            <person name="Toseland A."/>
            <person name="Valas R."/>
            <person name="Veluchamy A."/>
            <person name="Ward B.J."/>
            <person name="Allen A."/>
            <person name="Barry K."/>
            <person name="Falciatore A."/>
            <person name="Ferrante M."/>
            <person name="Fortunato A.E."/>
            <person name="Gloeckner G."/>
            <person name="Gruber A."/>
            <person name="Hipkin R."/>
            <person name="Janech M."/>
            <person name="Kroth P."/>
            <person name="Leese F."/>
            <person name="Lindquist E."/>
            <person name="Lyon B.R."/>
            <person name="Martin J."/>
            <person name="Mayer C."/>
            <person name="Parker M."/>
            <person name="Quesneville H."/>
            <person name="Raymond J."/>
            <person name="Uhlig C."/>
            <person name="Valentin K.U."/>
            <person name="Worden A.Z."/>
            <person name="Armbrust E.V."/>
            <person name="Bowler C."/>
            <person name="Green B."/>
            <person name="Moulton V."/>
            <person name="Van Oosterhout C."/>
            <person name="Grigoriev I."/>
        </authorList>
    </citation>
    <scope>NUCLEOTIDE SEQUENCE [LARGE SCALE GENOMIC DNA]</scope>
    <source>
        <strain evidence="1 2">CCMP1102</strain>
    </source>
</reference>
<accession>A0A1E7F8P1</accession>
<dbReference type="OrthoDB" id="38519at2759"/>
<organism evidence="1 2">
    <name type="scientific">Fragilariopsis cylindrus CCMP1102</name>
    <dbReference type="NCBI Taxonomy" id="635003"/>
    <lineage>
        <taxon>Eukaryota</taxon>
        <taxon>Sar</taxon>
        <taxon>Stramenopiles</taxon>
        <taxon>Ochrophyta</taxon>
        <taxon>Bacillariophyta</taxon>
        <taxon>Bacillariophyceae</taxon>
        <taxon>Bacillariophycidae</taxon>
        <taxon>Bacillariales</taxon>
        <taxon>Bacillariaceae</taxon>
        <taxon>Fragilariopsis</taxon>
    </lineage>
</organism>